<dbReference type="EMBL" id="CP000828">
    <property type="protein sequence ID" value="ABW27829.1"/>
    <property type="molecule type" value="Genomic_DNA"/>
</dbReference>
<dbReference type="HOGENOM" id="CLU_3148193_0_0_3"/>
<dbReference type="KEGG" id="amr:AM1_2829"/>
<protein>
    <submittedName>
        <fullName evidence="1">Uncharacterized protein</fullName>
    </submittedName>
</protein>
<evidence type="ECO:0000313" key="1">
    <source>
        <dbReference type="EMBL" id="ABW27829.1"/>
    </source>
</evidence>
<dbReference type="STRING" id="329726.AM1_2829"/>
<gene>
    <name evidence="1" type="ordered locus">AM1_2829</name>
</gene>
<keyword evidence="2" id="KW-1185">Reference proteome</keyword>
<sequence>MAHRGMEAHIGISGMFKHQTGKTGKYYALANLFWRNKGLGLTMVCPGE</sequence>
<organism evidence="1 2">
    <name type="scientific">Acaryochloris marina (strain MBIC 11017)</name>
    <dbReference type="NCBI Taxonomy" id="329726"/>
    <lineage>
        <taxon>Bacteria</taxon>
        <taxon>Bacillati</taxon>
        <taxon>Cyanobacteriota</taxon>
        <taxon>Cyanophyceae</taxon>
        <taxon>Acaryochloridales</taxon>
        <taxon>Acaryochloridaceae</taxon>
        <taxon>Acaryochloris</taxon>
    </lineage>
</organism>
<accession>B0CA94</accession>
<dbReference type="Proteomes" id="UP000000268">
    <property type="component" value="Chromosome"/>
</dbReference>
<name>B0CA94_ACAM1</name>
<proteinExistence type="predicted"/>
<evidence type="ECO:0000313" key="2">
    <source>
        <dbReference type="Proteomes" id="UP000000268"/>
    </source>
</evidence>
<dbReference type="AlphaFoldDB" id="B0CA94"/>
<reference evidence="1 2" key="1">
    <citation type="journal article" date="2008" name="Proc. Natl. Acad. Sci. U.S.A.">
        <title>Niche adaptation and genome expansion in the chlorophyll d-producing cyanobacterium Acaryochloris marina.</title>
        <authorList>
            <person name="Swingley W.D."/>
            <person name="Chen M."/>
            <person name="Cheung P.C."/>
            <person name="Conrad A.L."/>
            <person name="Dejesa L.C."/>
            <person name="Hao J."/>
            <person name="Honchak B.M."/>
            <person name="Karbach L.E."/>
            <person name="Kurdoglu A."/>
            <person name="Lahiri S."/>
            <person name="Mastrian S.D."/>
            <person name="Miyashita H."/>
            <person name="Page L."/>
            <person name="Ramakrishna P."/>
            <person name="Satoh S."/>
            <person name="Sattley W.M."/>
            <person name="Shimada Y."/>
            <person name="Taylor H.L."/>
            <person name="Tomo T."/>
            <person name="Tsuchiya T."/>
            <person name="Wang Z.T."/>
            <person name="Raymond J."/>
            <person name="Mimuro M."/>
            <person name="Blankenship R.E."/>
            <person name="Touchman J.W."/>
        </authorList>
    </citation>
    <scope>NUCLEOTIDE SEQUENCE [LARGE SCALE GENOMIC DNA]</scope>
    <source>
        <strain evidence="2">MBIC 11017</strain>
    </source>
</reference>